<protein>
    <recommendedName>
        <fullName evidence="4">B box-type domain-containing protein</fullName>
    </recommendedName>
</protein>
<feature type="region of interest" description="Disordered" evidence="3">
    <location>
        <begin position="510"/>
        <end position="540"/>
    </location>
</feature>
<accession>A0ABD0KX14</accession>
<dbReference type="PROSITE" id="PS50119">
    <property type="entry name" value="ZF_BBOX"/>
    <property type="match status" value="1"/>
</dbReference>
<reference evidence="5 6" key="1">
    <citation type="journal article" date="2023" name="Sci. Data">
        <title>Genome assembly of the Korean intertidal mud-creeper Batillaria attramentaria.</title>
        <authorList>
            <person name="Patra A.K."/>
            <person name="Ho P.T."/>
            <person name="Jun S."/>
            <person name="Lee S.J."/>
            <person name="Kim Y."/>
            <person name="Won Y.J."/>
        </authorList>
    </citation>
    <scope>NUCLEOTIDE SEQUENCE [LARGE SCALE GENOMIC DNA]</scope>
    <source>
        <strain evidence="5">Wonlab-2016</strain>
    </source>
</reference>
<dbReference type="Pfam" id="PF00643">
    <property type="entry name" value="zf-B_box"/>
    <property type="match status" value="1"/>
</dbReference>
<feature type="compositionally biased region" description="Polar residues" evidence="3">
    <location>
        <begin position="743"/>
        <end position="754"/>
    </location>
</feature>
<dbReference type="Gene3D" id="3.30.160.60">
    <property type="entry name" value="Classic Zinc Finger"/>
    <property type="match status" value="1"/>
</dbReference>
<dbReference type="PANTHER" id="PTHR25462">
    <property type="entry name" value="BONUS, ISOFORM C-RELATED"/>
    <property type="match status" value="1"/>
</dbReference>
<feature type="coiled-coil region" evidence="2">
    <location>
        <begin position="93"/>
        <end position="135"/>
    </location>
</feature>
<dbReference type="EMBL" id="JACVVK020000111">
    <property type="protein sequence ID" value="KAK7491789.1"/>
    <property type="molecule type" value="Genomic_DNA"/>
</dbReference>
<feature type="compositionally biased region" description="Polar residues" evidence="3">
    <location>
        <begin position="714"/>
        <end position="729"/>
    </location>
</feature>
<dbReference type="GO" id="GO:0008270">
    <property type="term" value="F:zinc ion binding"/>
    <property type="evidence" value="ECO:0007669"/>
    <property type="project" value="UniProtKB-KW"/>
</dbReference>
<name>A0ABD0KX14_9CAEN</name>
<sequence>MELLKCSAHSDQPLKFYCTVCNITVCPQCKLDSHQGHATVEKITRAERELQTTERELQTCIDTVQWQIREVEKDMSIFEQSVADTQSKLHEILLTLENRHKEALKMIEEAATEGRKQQEELKESLNQKLAKLCEEKQAVVGAVTTQFDQSLLQTDSILKLRGDPALKASPKQGIPNQRMQVILRSNDEFVSRLHATGGCWPFGRPALAQVTRHSPSVAVVPEFHCSVSPGSSVEALHPLNENAVCVVYTEEKESKVLRSVALYELDKTTPVFVQEIHGLGHKPVKMDDVTSLLLSSVVGEKTTSMNVEIDKYMSQSQHVTDKSNRYTLRKTVTGKYVVHDEMKSAEENESFKIHVEHPVTMCANRTGEYFAVIQHQKQRRMSASAMFSPSGKTPSQEYSVALYRRPNPDPIALFLPKVLRFHPSDVCFHVMDDEEMLLVSDEVTNAVFIVDFTEEHVQDGRADNCRELGAGCPWLTAPTSMAVDKFGVLWIGCRGGRVLSAACVESFDDTHENEDSFDDDDVNEESDQSSESGNSDSYDVTAITENDDVCEIVTAELQPKSPTVKPPLPMTKPRQITAAIQRAPPTSTSPSSPPPRKPTEGSCVVMPHTFLPRKGEQHNPALALPEKSETQTSTKTTQDSTKTPLSPPNQTTPPDQSRAQIINHEFSERLAKWRTKSGPSDASAVPSPGRRDAVSGKPSMKTTTSDQALKGTSPGLSVSSGSNPGTNELLQKLAERRKKLEQRSTGSSPAIATDNSKEGGAATRNVQSSWEKRTALLPPKKKKV</sequence>
<dbReference type="SUPFAM" id="SSF57845">
    <property type="entry name" value="B-box zinc-binding domain"/>
    <property type="match status" value="1"/>
</dbReference>
<proteinExistence type="predicted"/>
<dbReference type="Proteomes" id="UP001519460">
    <property type="component" value="Unassembled WGS sequence"/>
</dbReference>
<organism evidence="5 6">
    <name type="scientific">Batillaria attramentaria</name>
    <dbReference type="NCBI Taxonomy" id="370345"/>
    <lineage>
        <taxon>Eukaryota</taxon>
        <taxon>Metazoa</taxon>
        <taxon>Spiralia</taxon>
        <taxon>Lophotrochozoa</taxon>
        <taxon>Mollusca</taxon>
        <taxon>Gastropoda</taxon>
        <taxon>Caenogastropoda</taxon>
        <taxon>Sorbeoconcha</taxon>
        <taxon>Cerithioidea</taxon>
        <taxon>Batillariidae</taxon>
        <taxon>Batillaria</taxon>
    </lineage>
</organism>
<dbReference type="InterPro" id="IPR000315">
    <property type="entry name" value="Znf_B-box"/>
</dbReference>
<dbReference type="CDD" id="cd19756">
    <property type="entry name" value="Bbox2"/>
    <property type="match status" value="1"/>
</dbReference>
<evidence type="ECO:0000256" key="3">
    <source>
        <dbReference type="SAM" id="MobiDB-lite"/>
    </source>
</evidence>
<dbReference type="AlphaFoldDB" id="A0ABD0KX14"/>
<keyword evidence="1" id="KW-0862">Zinc</keyword>
<feature type="compositionally biased region" description="Low complexity" evidence="3">
    <location>
        <begin position="529"/>
        <end position="539"/>
    </location>
</feature>
<evidence type="ECO:0000256" key="2">
    <source>
        <dbReference type="SAM" id="Coils"/>
    </source>
</evidence>
<dbReference type="InterPro" id="IPR047153">
    <property type="entry name" value="TRIM45/56/19-like"/>
</dbReference>
<feature type="region of interest" description="Disordered" evidence="3">
    <location>
        <begin position="580"/>
        <end position="784"/>
    </location>
</feature>
<keyword evidence="6" id="KW-1185">Reference proteome</keyword>
<keyword evidence="1" id="KW-0863">Zinc-finger</keyword>
<comment type="caution">
    <text evidence="5">The sequence shown here is derived from an EMBL/GenBank/DDBJ whole genome shotgun (WGS) entry which is preliminary data.</text>
</comment>
<evidence type="ECO:0000313" key="6">
    <source>
        <dbReference type="Proteomes" id="UP001519460"/>
    </source>
</evidence>
<keyword evidence="2" id="KW-0175">Coiled coil</keyword>
<keyword evidence="1" id="KW-0479">Metal-binding</keyword>
<dbReference type="PANTHER" id="PTHR25462:SF296">
    <property type="entry name" value="MEIOTIC P26, ISOFORM F"/>
    <property type="match status" value="1"/>
</dbReference>
<evidence type="ECO:0000259" key="4">
    <source>
        <dbReference type="PROSITE" id="PS50119"/>
    </source>
</evidence>
<feature type="domain" description="B box-type" evidence="4">
    <location>
        <begin position="1"/>
        <end position="42"/>
    </location>
</feature>
<gene>
    <name evidence="5" type="ORF">BaRGS_00017045</name>
</gene>
<evidence type="ECO:0000313" key="5">
    <source>
        <dbReference type="EMBL" id="KAK7491789.1"/>
    </source>
</evidence>
<feature type="compositionally biased region" description="Low complexity" evidence="3">
    <location>
        <begin position="630"/>
        <end position="643"/>
    </location>
</feature>
<evidence type="ECO:0000256" key="1">
    <source>
        <dbReference type="PROSITE-ProRule" id="PRU00024"/>
    </source>
</evidence>
<feature type="compositionally biased region" description="Acidic residues" evidence="3">
    <location>
        <begin position="515"/>
        <end position="528"/>
    </location>
</feature>